<dbReference type="Proteomes" id="UP000559027">
    <property type="component" value="Unassembled WGS sequence"/>
</dbReference>
<feature type="compositionally biased region" description="Polar residues" evidence="1">
    <location>
        <begin position="1171"/>
        <end position="1181"/>
    </location>
</feature>
<feature type="compositionally biased region" description="Basic and acidic residues" evidence="1">
    <location>
        <begin position="279"/>
        <end position="292"/>
    </location>
</feature>
<feature type="compositionally biased region" description="Low complexity" evidence="1">
    <location>
        <begin position="339"/>
        <end position="354"/>
    </location>
</feature>
<feature type="compositionally biased region" description="Low complexity" evidence="1">
    <location>
        <begin position="180"/>
        <end position="205"/>
    </location>
</feature>
<gene>
    <name evidence="2" type="ORF">D9756_001909</name>
</gene>
<feature type="compositionally biased region" description="Polar residues" evidence="1">
    <location>
        <begin position="483"/>
        <end position="492"/>
    </location>
</feature>
<feature type="region of interest" description="Disordered" evidence="1">
    <location>
        <begin position="275"/>
        <end position="415"/>
    </location>
</feature>
<feature type="compositionally biased region" description="Polar residues" evidence="1">
    <location>
        <begin position="928"/>
        <end position="938"/>
    </location>
</feature>
<feature type="compositionally biased region" description="Polar residues" evidence="1">
    <location>
        <begin position="51"/>
        <end position="78"/>
    </location>
</feature>
<feature type="region of interest" description="Disordered" evidence="1">
    <location>
        <begin position="1208"/>
        <end position="1300"/>
    </location>
</feature>
<feature type="compositionally biased region" description="Low complexity" evidence="1">
    <location>
        <begin position="876"/>
        <end position="903"/>
    </location>
</feature>
<evidence type="ECO:0000256" key="1">
    <source>
        <dbReference type="SAM" id="MobiDB-lite"/>
    </source>
</evidence>
<feature type="compositionally biased region" description="Low complexity" evidence="1">
    <location>
        <begin position="1017"/>
        <end position="1034"/>
    </location>
</feature>
<feature type="region of interest" description="Disordered" evidence="1">
    <location>
        <begin position="1318"/>
        <end position="1371"/>
    </location>
</feature>
<feature type="compositionally biased region" description="Basic and acidic residues" evidence="1">
    <location>
        <begin position="312"/>
        <end position="323"/>
    </location>
</feature>
<feature type="compositionally biased region" description="Low complexity" evidence="1">
    <location>
        <begin position="741"/>
        <end position="755"/>
    </location>
</feature>
<feature type="compositionally biased region" description="Basic residues" evidence="1">
    <location>
        <begin position="999"/>
        <end position="1008"/>
    </location>
</feature>
<feature type="region of interest" description="Disordered" evidence="1">
    <location>
        <begin position="709"/>
        <end position="755"/>
    </location>
</feature>
<feature type="compositionally biased region" description="Polar residues" evidence="1">
    <location>
        <begin position="578"/>
        <end position="606"/>
    </location>
</feature>
<feature type="region of interest" description="Disordered" evidence="1">
    <location>
        <begin position="46"/>
        <end position="94"/>
    </location>
</feature>
<keyword evidence="3" id="KW-1185">Reference proteome</keyword>
<feature type="compositionally biased region" description="Polar residues" evidence="1">
    <location>
        <begin position="979"/>
        <end position="997"/>
    </location>
</feature>
<feature type="compositionally biased region" description="Polar residues" evidence="1">
    <location>
        <begin position="1210"/>
        <end position="1235"/>
    </location>
</feature>
<feature type="region of interest" description="Disordered" evidence="1">
    <location>
        <begin position="110"/>
        <end position="205"/>
    </location>
</feature>
<feature type="compositionally biased region" description="Polar residues" evidence="1">
    <location>
        <begin position="1488"/>
        <end position="1502"/>
    </location>
</feature>
<protein>
    <submittedName>
        <fullName evidence="2">Uncharacterized protein</fullName>
    </submittedName>
</protein>
<feature type="region of interest" description="Disordered" evidence="1">
    <location>
        <begin position="1539"/>
        <end position="1565"/>
    </location>
</feature>
<feature type="compositionally biased region" description="Polar residues" evidence="1">
    <location>
        <begin position="509"/>
        <end position="525"/>
    </location>
</feature>
<feature type="region of interest" description="Disordered" evidence="1">
    <location>
        <begin position="928"/>
        <end position="1181"/>
    </location>
</feature>
<comment type="caution">
    <text evidence="2">The sequence shown here is derived from an EMBL/GenBank/DDBJ whole genome shotgun (WGS) entry which is preliminary data.</text>
</comment>
<feature type="compositionally biased region" description="Pro residues" evidence="1">
    <location>
        <begin position="781"/>
        <end position="792"/>
    </location>
</feature>
<feature type="compositionally biased region" description="Low complexity" evidence="1">
    <location>
        <begin position="565"/>
        <end position="577"/>
    </location>
</feature>
<reference evidence="2 3" key="1">
    <citation type="journal article" date="2020" name="ISME J.">
        <title>Uncovering the hidden diversity of litter-decomposition mechanisms in mushroom-forming fungi.</title>
        <authorList>
            <person name="Floudas D."/>
            <person name="Bentzer J."/>
            <person name="Ahren D."/>
            <person name="Johansson T."/>
            <person name="Persson P."/>
            <person name="Tunlid A."/>
        </authorList>
    </citation>
    <scope>NUCLEOTIDE SEQUENCE [LARGE SCALE GENOMIC DNA]</scope>
    <source>
        <strain evidence="2 3">CBS 146.42</strain>
    </source>
</reference>
<feature type="compositionally biased region" description="Basic and acidic residues" evidence="1">
    <location>
        <begin position="1284"/>
        <end position="1296"/>
    </location>
</feature>
<dbReference type="EMBL" id="JAACJO010000005">
    <property type="protein sequence ID" value="KAF5358470.1"/>
    <property type="molecule type" value="Genomic_DNA"/>
</dbReference>
<feature type="compositionally biased region" description="Polar residues" evidence="1">
    <location>
        <begin position="1539"/>
        <end position="1548"/>
    </location>
</feature>
<feature type="region of interest" description="Disordered" evidence="1">
    <location>
        <begin position="777"/>
        <end position="916"/>
    </location>
</feature>
<sequence>MTFSQQFPVLRSLTIDDLKGRFADQRARGSENRITEEEEDMILDALRFRSRGSNNAQPSQETLSPDDQPLPSSTNLTASPSGSSRSKRYSNNLFGSGRLRDYKYMRSKASLTGSTRSNSSVTPTESSVAAGRINSIAESTSTSSLRPMTPEGAASASISSIVSSLQTGLSPPQQEDESLAESSTSNISSSGYGAEESSISSGGMSTTSIECKLKTMDPGALKRASLALQAAIKELEDETEDEIVLPRSRTPYGVVNDLPDSNASYSSTEPGVAVAVSTADKHKPPGSEERRASPLPSRTLPGYIPGMNRPMTPRDFELDDRSHSTTPRATSPVMSTFQSDSLSSSLATPGSLSGAGLGRKESISAATVRQSPRPSTPSLFLQRTPSVNGRQTPEAQESIRRSGSGSGGDQPIEFESPLNSSLLARRRPISPLSNVAASASSSGNAAVVGNAISSRPSTPSNVIWQPSLSGTTGTMRSMHARNDSWTSDTSGSEIVVVPNGGASRGGQAPQRNVRSPSLPDSSTSGQNMFTAARVATPPPDRAQALMNGMMNNGGGDNRISDVFYSSSRSQRSPTPTQNTPRSPSSPAFGFTNSGSRRSSRQTATSPWGYTSASYAPPMFNLFGNNSRTSLGSTGSSYHSWEGDRDDREWYDQILSGEESQPAWHDLSVGRTDTPLSEDQAEELFRKYFGLTVAEVVTIQEKLVNFAGTKGDTARKRRPSTSQSNYVPPGRVNSPSPQVVQPAASPTTPNSPTSAIPLSLEQYNQKANALLDSVVSDIQAKLPPPPPPPPPPLDTASAAVRKSPASEPSPGTKRNHSLADVLFGPSDTRPTTSPQPDEPELAPDSSAIGTPIESHQGSVVNEEGSAQTLAESQTAESQAIAASATPSTTSSTTSSTQSRQLSHSVPGPMSPRDQTHLLQEYQVKIAQANATMKSASRTNLPGEGLSHSPSLSRKRIDASRISSPQLVAHSNPASLEALQTIPSRSPTLSTNNSGTSKIGSRFKKLRGTLRAKAPSSLTEEVTAPSSASSSSPVPTHVKSPVSSQTVNYDPAKLRAPGAPALASATEPGRSKVSLPSPPASAGPGLRGFISRFRGKQRATEPPSTSDKRLSPQLSAHPPSLSPLTPRHQGIPNVHNPTLPETGLNPPPVKPENPRQGPGSPPAPAESTPPSTHVISPSSGSRQSVMIQQLFDAANNLGLDKDALSDLLERSGSISSRPTRLARANSQTRSTSRQGQRNEAIVALEQSNSGDTSQLTIQPPSPTNSPPSQSTPDPGATRPLTFRPPEQARRARENHGDRAASTVVRRTIILPENFKAIKADSQSLQRANSGKRRRSSVNSGSLKDRAPTPPPPRSPVGQRFTDGGSPPVPSLPHTLNSDAYLVAPATRPNMNSMYDSSIYEMYANEGRMPATVGVDPHSAASTPGPGEPGPALELIEYANGDTIWSIVSGLRNDEDDEESIYNGRTSFASEYSTGTQGGQEWDNMQVTVKEQARSNSRGSYSSFALKSKKQAAQGKSRPETKVFYSSSTQIGQLIENLSQGMDSGSFNFAPSPTRPGHSAQSSLSTNDISMEDRLELLLGSLNRGS</sequence>
<name>A0A8H5G550_9AGAR</name>
<accession>A0A8H5G550</accession>
<feature type="compositionally biased region" description="Polar residues" evidence="1">
    <location>
        <begin position="364"/>
        <end position="395"/>
    </location>
</feature>
<feature type="compositionally biased region" description="Polar residues" evidence="1">
    <location>
        <begin position="110"/>
        <end position="127"/>
    </location>
</feature>
<feature type="region of interest" description="Disordered" evidence="1">
    <location>
        <begin position="1488"/>
        <end position="1520"/>
    </location>
</feature>
<evidence type="ECO:0000313" key="3">
    <source>
        <dbReference type="Proteomes" id="UP000559027"/>
    </source>
</evidence>
<feature type="compositionally biased region" description="Low complexity" evidence="1">
    <location>
        <begin position="153"/>
        <end position="164"/>
    </location>
</feature>
<dbReference type="OrthoDB" id="3259825at2759"/>
<feature type="compositionally biased region" description="Polar residues" evidence="1">
    <location>
        <begin position="1243"/>
        <end position="1255"/>
    </location>
</feature>
<feature type="compositionally biased region" description="Polar residues" evidence="1">
    <location>
        <begin position="136"/>
        <end position="146"/>
    </location>
</feature>
<evidence type="ECO:0000313" key="2">
    <source>
        <dbReference type="EMBL" id="KAF5358470.1"/>
    </source>
</evidence>
<feature type="compositionally biased region" description="Polar residues" evidence="1">
    <location>
        <begin position="452"/>
        <end position="475"/>
    </location>
</feature>
<feature type="region of interest" description="Disordered" evidence="1">
    <location>
        <begin position="548"/>
        <end position="606"/>
    </location>
</feature>
<feature type="region of interest" description="Disordered" evidence="1">
    <location>
        <begin position="450"/>
        <end position="525"/>
    </location>
</feature>
<feature type="compositionally biased region" description="Polar residues" evidence="1">
    <location>
        <begin position="324"/>
        <end position="338"/>
    </location>
</feature>
<feature type="compositionally biased region" description="Polar residues" evidence="1">
    <location>
        <begin position="1556"/>
        <end position="1565"/>
    </location>
</feature>
<feature type="compositionally biased region" description="Polar residues" evidence="1">
    <location>
        <begin position="852"/>
        <end position="875"/>
    </location>
</feature>
<proteinExistence type="predicted"/>
<organism evidence="2 3">
    <name type="scientific">Leucocoprinus leucothites</name>
    <dbReference type="NCBI Taxonomy" id="201217"/>
    <lineage>
        <taxon>Eukaryota</taxon>
        <taxon>Fungi</taxon>
        <taxon>Dikarya</taxon>
        <taxon>Basidiomycota</taxon>
        <taxon>Agaricomycotina</taxon>
        <taxon>Agaricomycetes</taxon>
        <taxon>Agaricomycetidae</taxon>
        <taxon>Agaricales</taxon>
        <taxon>Agaricineae</taxon>
        <taxon>Agaricaceae</taxon>
        <taxon>Leucocoprinus</taxon>
    </lineage>
</organism>